<dbReference type="Proteomes" id="UP000516072">
    <property type="component" value="Chromosome"/>
</dbReference>
<dbReference type="AlphaFoldDB" id="A0A7G1Q9F4"/>
<dbReference type="Pfam" id="PF09611">
    <property type="entry name" value="Cas_Csy1"/>
    <property type="match status" value="2"/>
</dbReference>
<accession>A0A7G1Q9F4</accession>
<gene>
    <name evidence="1" type="ORF">NSCAC_0642</name>
</gene>
<evidence type="ECO:0000313" key="1">
    <source>
        <dbReference type="EMBL" id="CAB1275389.1"/>
    </source>
</evidence>
<sequence length="453" mass="51170">MFIENLNQHLNTDKKSTKDFKASLLRHSNDPISVTENETPLLLKIVLSLTYGGIPPDKEWEILLNEPAMEERAKEALRTKVIDKITGGEFIWAALTADIGTHHPKSRNDKISSGSIIAHNLTPPPKELGLVTSAYLKNIRNFSGSGNGAYVAHYQWLSFTYQDANGVLSILERVVKQDHTLKQTLLDLGISAEDWDSFHQAVANHLSASNNAPLDRQLKQIFVPDPTCNGDDYLVISPLPATRMVAAFKQYREKLREESAHVVTSSLKVGGTKPQNAGSLINELGGNLHLLKMTIPSAHSNNNYYRRLKQLTTSNAPYLFLPMVKRETEKLEAWLEKDWNITYGNRQDYLDQLEKKISAWITPELEAQDQFLSWITSDTPDAIKARENLETKKLPHWVNVWLGLSSLPISSQQLTQALQNDAYQALKFKSLLDDVLYQLVTDALNRLINYLHH</sequence>
<dbReference type="KEGG" id="ntg:NSCAC_0642"/>
<keyword evidence="2" id="KW-1185">Reference proteome</keyword>
<reference evidence="1 2" key="1">
    <citation type="submission" date="2020-03" db="EMBL/GenBank/DDBJ databases">
        <authorList>
            <person name="Picone N."/>
        </authorList>
    </citation>
    <scope>NUCLEOTIDE SEQUENCE [LARGE SCALE GENOMIC DNA]</scope>
    <source>
        <strain evidence="1">NSCAC1</strain>
    </source>
</reference>
<dbReference type="RefSeq" id="WP_197744982.1">
    <property type="nucleotide sequence ID" value="NZ_LR778175.1"/>
</dbReference>
<protein>
    <recommendedName>
        <fullName evidence="3">CRISPR-associated protein, Csy1 family</fullName>
    </recommendedName>
</protein>
<dbReference type="InterPro" id="IPR013397">
    <property type="entry name" value="CRISPR-assoc_prot_Csy1"/>
</dbReference>
<dbReference type="EMBL" id="LR778175">
    <property type="protein sequence ID" value="CAB1275389.1"/>
    <property type="molecule type" value="Genomic_DNA"/>
</dbReference>
<name>A0A7G1Q9F4_9GAMM</name>
<proteinExistence type="predicted"/>
<evidence type="ECO:0000313" key="2">
    <source>
        <dbReference type="Proteomes" id="UP000516072"/>
    </source>
</evidence>
<organism evidence="1 2">
    <name type="scientific">Candidatus Nitrosacidococcus tergens</name>
    <dbReference type="NCBI Taxonomy" id="553981"/>
    <lineage>
        <taxon>Bacteria</taxon>
        <taxon>Pseudomonadati</taxon>
        <taxon>Pseudomonadota</taxon>
        <taxon>Gammaproteobacteria</taxon>
        <taxon>Chromatiales</taxon>
        <taxon>Chromatiaceae</taxon>
        <taxon>Candidatus Nitrosacidococcus</taxon>
    </lineage>
</organism>
<evidence type="ECO:0008006" key="3">
    <source>
        <dbReference type="Google" id="ProtNLM"/>
    </source>
</evidence>